<evidence type="ECO:0000313" key="1">
    <source>
        <dbReference type="EMBL" id="RIB10615.1"/>
    </source>
</evidence>
<sequence length="57" mass="6989">MILDDYKEEYLNPRIAIDSFLKCYQSQIELIYNRFQVKIRKFIKECTQTIRDDKTIP</sequence>
<protein>
    <submittedName>
        <fullName evidence="1">Uncharacterized protein</fullName>
    </submittedName>
</protein>
<dbReference type="Proteomes" id="UP000266673">
    <property type="component" value="Unassembled WGS sequence"/>
</dbReference>
<gene>
    <name evidence="1" type="ORF">C2G38_2264035</name>
</gene>
<proteinExistence type="predicted"/>
<dbReference type="STRING" id="44941.A0A397UK24"/>
<dbReference type="AlphaFoldDB" id="A0A397UK24"/>
<keyword evidence="2" id="KW-1185">Reference proteome</keyword>
<name>A0A397UK24_9GLOM</name>
<reference evidence="1 2" key="1">
    <citation type="submission" date="2018-06" db="EMBL/GenBank/DDBJ databases">
        <title>Comparative genomics reveals the genomic features of Rhizophagus irregularis, R. cerebriforme, R. diaphanum and Gigaspora rosea, and their symbiotic lifestyle signature.</title>
        <authorList>
            <person name="Morin E."/>
            <person name="San Clemente H."/>
            <person name="Chen E.C.H."/>
            <person name="De La Providencia I."/>
            <person name="Hainaut M."/>
            <person name="Kuo A."/>
            <person name="Kohler A."/>
            <person name="Murat C."/>
            <person name="Tang N."/>
            <person name="Roy S."/>
            <person name="Loubradou J."/>
            <person name="Henrissat B."/>
            <person name="Grigoriev I.V."/>
            <person name="Corradi N."/>
            <person name="Roux C."/>
            <person name="Martin F.M."/>
        </authorList>
    </citation>
    <scope>NUCLEOTIDE SEQUENCE [LARGE SCALE GENOMIC DNA]</scope>
    <source>
        <strain evidence="1 2">DAOM 194757</strain>
    </source>
</reference>
<comment type="caution">
    <text evidence="1">The sequence shown here is derived from an EMBL/GenBank/DDBJ whole genome shotgun (WGS) entry which is preliminary data.</text>
</comment>
<dbReference type="OrthoDB" id="2014201at2759"/>
<evidence type="ECO:0000313" key="2">
    <source>
        <dbReference type="Proteomes" id="UP000266673"/>
    </source>
</evidence>
<dbReference type="EMBL" id="QKWP01001228">
    <property type="protein sequence ID" value="RIB10615.1"/>
    <property type="molecule type" value="Genomic_DNA"/>
</dbReference>
<organism evidence="1 2">
    <name type="scientific">Gigaspora rosea</name>
    <dbReference type="NCBI Taxonomy" id="44941"/>
    <lineage>
        <taxon>Eukaryota</taxon>
        <taxon>Fungi</taxon>
        <taxon>Fungi incertae sedis</taxon>
        <taxon>Mucoromycota</taxon>
        <taxon>Glomeromycotina</taxon>
        <taxon>Glomeromycetes</taxon>
        <taxon>Diversisporales</taxon>
        <taxon>Gigasporaceae</taxon>
        <taxon>Gigaspora</taxon>
    </lineage>
</organism>
<accession>A0A397UK24</accession>